<protein>
    <submittedName>
        <fullName evidence="1">Uncharacterized protein</fullName>
    </submittedName>
</protein>
<evidence type="ECO:0000313" key="1">
    <source>
        <dbReference type="EMBL" id="TFK72631.1"/>
    </source>
</evidence>
<gene>
    <name evidence="1" type="ORF">BDN72DRAFT_835930</name>
</gene>
<proteinExistence type="predicted"/>
<dbReference type="EMBL" id="ML208283">
    <property type="protein sequence ID" value="TFK72631.1"/>
    <property type="molecule type" value="Genomic_DNA"/>
</dbReference>
<evidence type="ECO:0000313" key="2">
    <source>
        <dbReference type="Proteomes" id="UP000308600"/>
    </source>
</evidence>
<dbReference type="Proteomes" id="UP000308600">
    <property type="component" value="Unassembled WGS sequence"/>
</dbReference>
<sequence>MLIDVKSLLAMIPGLTGTRYSSFEPKISRYFLILGFYISLWALFIRGLVGMAFDRLFPSCTVLLTLGRSL</sequence>
<keyword evidence="2" id="KW-1185">Reference proteome</keyword>
<reference evidence="1 2" key="1">
    <citation type="journal article" date="2019" name="Nat. Ecol. Evol.">
        <title>Megaphylogeny resolves global patterns of mushroom evolution.</title>
        <authorList>
            <person name="Varga T."/>
            <person name="Krizsan K."/>
            <person name="Foldi C."/>
            <person name="Dima B."/>
            <person name="Sanchez-Garcia M."/>
            <person name="Sanchez-Ramirez S."/>
            <person name="Szollosi G.J."/>
            <person name="Szarkandi J.G."/>
            <person name="Papp V."/>
            <person name="Albert L."/>
            <person name="Andreopoulos W."/>
            <person name="Angelini C."/>
            <person name="Antonin V."/>
            <person name="Barry K.W."/>
            <person name="Bougher N.L."/>
            <person name="Buchanan P."/>
            <person name="Buyck B."/>
            <person name="Bense V."/>
            <person name="Catcheside P."/>
            <person name="Chovatia M."/>
            <person name="Cooper J."/>
            <person name="Damon W."/>
            <person name="Desjardin D."/>
            <person name="Finy P."/>
            <person name="Geml J."/>
            <person name="Haridas S."/>
            <person name="Hughes K."/>
            <person name="Justo A."/>
            <person name="Karasinski D."/>
            <person name="Kautmanova I."/>
            <person name="Kiss B."/>
            <person name="Kocsube S."/>
            <person name="Kotiranta H."/>
            <person name="LaButti K.M."/>
            <person name="Lechner B.E."/>
            <person name="Liimatainen K."/>
            <person name="Lipzen A."/>
            <person name="Lukacs Z."/>
            <person name="Mihaltcheva S."/>
            <person name="Morgado L.N."/>
            <person name="Niskanen T."/>
            <person name="Noordeloos M.E."/>
            <person name="Ohm R.A."/>
            <person name="Ortiz-Santana B."/>
            <person name="Ovrebo C."/>
            <person name="Racz N."/>
            <person name="Riley R."/>
            <person name="Savchenko A."/>
            <person name="Shiryaev A."/>
            <person name="Soop K."/>
            <person name="Spirin V."/>
            <person name="Szebenyi C."/>
            <person name="Tomsovsky M."/>
            <person name="Tulloss R.E."/>
            <person name="Uehling J."/>
            <person name="Grigoriev I.V."/>
            <person name="Vagvolgyi C."/>
            <person name="Papp T."/>
            <person name="Martin F.M."/>
            <person name="Miettinen O."/>
            <person name="Hibbett D.S."/>
            <person name="Nagy L.G."/>
        </authorList>
    </citation>
    <scope>NUCLEOTIDE SEQUENCE [LARGE SCALE GENOMIC DNA]</scope>
    <source>
        <strain evidence="1 2">NL-1719</strain>
    </source>
</reference>
<name>A0ACD3B4S9_9AGAR</name>
<organism evidence="1 2">
    <name type="scientific">Pluteus cervinus</name>
    <dbReference type="NCBI Taxonomy" id="181527"/>
    <lineage>
        <taxon>Eukaryota</taxon>
        <taxon>Fungi</taxon>
        <taxon>Dikarya</taxon>
        <taxon>Basidiomycota</taxon>
        <taxon>Agaricomycotina</taxon>
        <taxon>Agaricomycetes</taxon>
        <taxon>Agaricomycetidae</taxon>
        <taxon>Agaricales</taxon>
        <taxon>Pluteineae</taxon>
        <taxon>Pluteaceae</taxon>
        <taxon>Pluteus</taxon>
    </lineage>
</organism>
<accession>A0ACD3B4S9</accession>